<name>A0A7D9KC98_PARCT</name>
<dbReference type="Proteomes" id="UP001152795">
    <property type="component" value="Unassembled WGS sequence"/>
</dbReference>
<feature type="region of interest" description="Disordered" evidence="1">
    <location>
        <begin position="96"/>
        <end position="117"/>
    </location>
</feature>
<protein>
    <submittedName>
        <fullName evidence="2">Uncharacterized protein</fullName>
    </submittedName>
</protein>
<gene>
    <name evidence="2" type="ORF">PACLA_8A071527</name>
</gene>
<dbReference type="OrthoDB" id="8046937at2759"/>
<dbReference type="EMBL" id="CACRXK020033223">
    <property type="protein sequence ID" value="CAB4043803.1"/>
    <property type="molecule type" value="Genomic_DNA"/>
</dbReference>
<comment type="caution">
    <text evidence="2">The sequence shown here is derived from an EMBL/GenBank/DDBJ whole genome shotgun (WGS) entry which is preliminary data.</text>
</comment>
<dbReference type="PANTHER" id="PTHR47331">
    <property type="entry name" value="PHD-TYPE DOMAIN-CONTAINING PROTEIN"/>
    <property type="match status" value="1"/>
</dbReference>
<keyword evidence="3" id="KW-1185">Reference proteome</keyword>
<evidence type="ECO:0000313" key="2">
    <source>
        <dbReference type="EMBL" id="CAB4043803.1"/>
    </source>
</evidence>
<accession>A0A7D9KC98</accession>
<dbReference type="PANTHER" id="PTHR47331:SF1">
    <property type="entry name" value="GAG-LIKE PROTEIN"/>
    <property type="match status" value="1"/>
</dbReference>
<sequence>MPVVPVRVEAKDSNRTVETYAFLDGGSSTSFVAEYLLKKLGAKGYQTILSLTIMEKERSNLRSPIASLERSDLDGPLYSKSPFSVFRYEAASVKRRYSTSNRRKSLASSPRYHDDKN</sequence>
<feature type="compositionally biased region" description="Basic residues" evidence="1">
    <location>
        <begin position="96"/>
        <end position="105"/>
    </location>
</feature>
<dbReference type="AlphaFoldDB" id="A0A7D9KC98"/>
<evidence type="ECO:0000313" key="3">
    <source>
        <dbReference type="Proteomes" id="UP001152795"/>
    </source>
</evidence>
<reference evidence="2" key="1">
    <citation type="submission" date="2020-04" db="EMBL/GenBank/DDBJ databases">
        <authorList>
            <person name="Alioto T."/>
            <person name="Alioto T."/>
            <person name="Gomez Garrido J."/>
        </authorList>
    </citation>
    <scope>NUCLEOTIDE SEQUENCE</scope>
    <source>
        <strain evidence="2">A484AB</strain>
    </source>
</reference>
<organism evidence="2 3">
    <name type="scientific">Paramuricea clavata</name>
    <name type="common">Red gorgonian</name>
    <name type="synonym">Violescent sea-whip</name>
    <dbReference type="NCBI Taxonomy" id="317549"/>
    <lineage>
        <taxon>Eukaryota</taxon>
        <taxon>Metazoa</taxon>
        <taxon>Cnidaria</taxon>
        <taxon>Anthozoa</taxon>
        <taxon>Octocorallia</taxon>
        <taxon>Malacalcyonacea</taxon>
        <taxon>Plexauridae</taxon>
        <taxon>Paramuricea</taxon>
    </lineage>
</organism>
<evidence type="ECO:0000256" key="1">
    <source>
        <dbReference type="SAM" id="MobiDB-lite"/>
    </source>
</evidence>
<proteinExistence type="predicted"/>